<evidence type="ECO:0000313" key="4">
    <source>
        <dbReference type="Proteomes" id="UP000285317"/>
    </source>
</evidence>
<keyword evidence="2" id="KW-0812">Transmembrane</keyword>
<reference evidence="3 4" key="1">
    <citation type="submission" date="2018-03" db="EMBL/GenBank/DDBJ databases">
        <title>Bacteriophage NCPPB3778 and a type I-E CRISPR drive the evolution of the US Biological Select Agent, Rathayibacter toxicus.</title>
        <authorList>
            <person name="Davis E.W.II."/>
            <person name="Tabima J.F."/>
            <person name="Weisberg A.J."/>
            <person name="Dantas Lopes L."/>
            <person name="Wiseman M.S."/>
            <person name="Wiseman M.S."/>
            <person name="Pupko T."/>
            <person name="Belcher M.S."/>
            <person name="Sechler A.J."/>
            <person name="Tancos M.A."/>
            <person name="Schroeder B.K."/>
            <person name="Murray T.D."/>
            <person name="Luster D.G."/>
            <person name="Schneider W.L."/>
            <person name="Rogers E."/>
            <person name="Andreote F.D."/>
            <person name="Grunwald N.J."/>
            <person name="Putnam M.L."/>
            <person name="Chang J.H."/>
        </authorList>
    </citation>
    <scope>NUCLEOTIDE SEQUENCE [LARGE SCALE GENOMIC DNA]</scope>
    <source>
        <strain evidence="3 4">DSM 15932</strain>
    </source>
</reference>
<evidence type="ECO:0000256" key="2">
    <source>
        <dbReference type="SAM" id="Phobius"/>
    </source>
</evidence>
<dbReference type="EMBL" id="CP028137">
    <property type="protein sequence ID" value="AZZ51661.1"/>
    <property type="molecule type" value="Genomic_DNA"/>
</dbReference>
<name>A0A3Q9UXK4_9MICO</name>
<feature type="region of interest" description="Disordered" evidence="1">
    <location>
        <begin position="52"/>
        <end position="71"/>
    </location>
</feature>
<keyword evidence="2" id="KW-0472">Membrane</keyword>
<organism evidence="3 4">
    <name type="scientific">Rathayibacter festucae DSM 15932</name>
    <dbReference type="NCBI Taxonomy" id="1328866"/>
    <lineage>
        <taxon>Bacteria</taxon>
        <taxon>Bacillati</taxon>
        <taxon>Actinomycetota</taxon>
        <taxon>Actinomycetes</taxon>
        <taxon>Micrococcales</taxon>
        <taxon>Microbacteriaceae</taxon>
        <taxon>Rathayibacter</taxon>
    </lineage>
</organism>
<keyword evidence="2" id="KW-1133">Transmembrane helix</keyword>
<proteinExistence type="predicted"/>
<protein>
    <submittedName>
        <fullName evidence="3">Uncharacterized protein</fullName>
    </submittedName>
</protein>
<accession>A0A3Q9UXK4</accession>
<evidence type="ECO:0000256" key="1">
    <source>
        <dbReference type="SAM" id="MobiDB-lite"/>
    </source>
</evidence>
<gene>
    <name evidence="3" type="ORF">C1I64_06105</name>
</gene>
<dbReference type="AlphaFoldDB" id="A0A3Q9UXK4"/>
<feature type="transmembrane region" description="Helical" evidence="2">
    <location>
        <begin position="6"/>
        <end position="30"/>
    </location>
</feature>
<evidence type="ECO:0000313" key="3">
    <source>
        <dbReference type="EMBL" id="AZZ51661.1"/>
    </source>
</evidence>
<sequence length="71" mass="7754">MEPSFGALLTGLVINLFWFALVLVAVYFVVRAAVTSALRRAGVITPASAAALDREDEAHRRAIDDERRPEA</sequence>
<dbReference type="RefSeq" id="WP_123445935.1">
    <property type="nucleotide sequence ID" value="NZ_CP028137.1"/>
</dbReference>
<dbReference type="Proteomes" id="UP000285317">
    <property type="component" value="Chromosome"/>
</dbReference>
<dbReference type="KEGG" id="rfs:C1I64_06105"/>